<dbReference type="InterPro" id="IPR022414">
    <property type="entry name" value="ATP-guanido_PTrfase_cat"/>
</dbReference>
<feature type="binding site" evidence="3 4">
    <location>
        <position position="80"/>
    </location>
    <ligand>
        <name>ATP</name>
        <dbReference type="ChEBI" id="CHEBI:30616"/>
    </ligand>
</feature>
<name>A0ABS6E8Y1_9FIRM</name>
<organism evidence="7 8">
    <name type="scientific">Tissierella simiarum</name>
    <dbReference type="NCBI Taxonomy" id="2841534"/>
    <lineage>
        <taxon>Bacteria</taxon>
        <taxon>Bacillati</taxon>
        <taxon>Bacillota</taxon>
        <taxon>Tissierellia</taxon>
        <taxon>Tissierellales</taxon>
        <taxon>Tissierellaceae</taxon>
        <taxon>Tissierella</taxon>
    </lineage>
</organism>
<dbReference type="HAMAP" id="MF_00602">
    <property type="entry name" value="Prot_Arg_kinase"/>
    <property type="match status" value="1"/>
</dbReference>
<evidence type="ECO:0000256" key="5">
    <source>
        <dbReference type="RuleBase" id="RU000505"/>
    </source>
</evidence>
<gene>
    <name evidence="3" type="primary">mcsB</name>
    <name evidence="7" type="ORF">KQI42_11720</name>
</gene>
<dbReference type="PANTHER" id="PTHR11547">
    <property type="entry name" value="ARGININE OR CREATINE KINASE"/>
    <property type="match status" value="1"/>
</dbReference>
<dbReference type="InterPro" id="IPR023660">
    <property type="entry name" value="Arg_Kinase"/>
</dbReference>
<dbReference type="InterPro" id="IPR022415">
    <property type="entry name" value="ATP-guanido_PTrfase_AS"/>
</dbReference>
<evidence type="ECO:0000259" key="6">
    <source>
        <dbReference type="PROSITE" id="PS51510"/>
    </source>
</evidence>
<keyword evidence="3 4" id="KW-0808">Transferase</keyword>
<feature type="domain" description="Phosphagen kinase C-terminal" evidence="6">
    <location>
        <begin position="14"/>
        <end position="243"/>
    </location>
</feature>
<keyword evidence="2 3" id="KW-0067">ATP-binding</keyword>
<evidence type="ECO:0000313" key="8">
    <source>
        <dbReference type="Proteomes" id="UP000749471"/>
    </source>
</evidence>
<dbReference type="GO" id="GO:1990424">
    <property type="term" value="F:protein arginine kinase activity"/>
    <property type="evidence" value="ECO:0007669"/>
    <property type="project" value="UniProtKB-EC"/>
</dbReference>
<comment type="activity regulation">
    <text evidence="3">Appears to be allosterically activated by the binding of pArg-containing polypeptides to the pArg-binding pocket localized in the C-terminal domain of McsB.</text>
</comment>
<dbReference type="InterPro" id="IPR000749">
    <property type="entry name" value="ATP-guanido_PTrfase"/>
</dbReference>
<accession>A0ABS6E8Y1</accession>
<dbReference type="RefSeq" id="WP_216519972.1">
    <property type="nucleotide sequence ID" value="NZ_JAHLPM010000009.1"/>
</dbReference>
<feature type="binding site" evidence="3 4">
    <location>
        <begin position="165"/>
        <end position="169"/>
    </location>
    <ligand>
        <name>ATP</name>
        <dbReference type="ChEBI" id="CHEBI:30616"/>
    </ligand>
</feature>
<evidence type="ECO:0000256" key="4">
    <source>
        <dbReference type="PROSITE-ProRule" id="PRU00843"/>
    </source>
</evidence>
<dbReference type="EC" id="2.7.14.1" evidence="3"/>
<protein>
    <recommendedName>
        <fullName evidence="3">Protein-arginine kinase</fullName>
        <ecNumber evidence="3">2.7.14.1</ecNumber>
    </recommendedName>
</protein>
<dbReference type="PROSITE" id="PS00112">
    <property type="entry name" value="PHOSPHAGEN_KINASE"/>
    <property type="match status" value="1"/>
</dbReference>
<dbReference type="Proteomes" id="UP000749471">
    <property type="component" value="Unassembled WGS sequence"/>
</dbReference>
<keyword evidence="3" id="KW-0021">Allosteric enzyme</keyword>
<reference evidence="7 8" key="1">
    <citation type="submission" date="2021-06" db="EMBL/GenBank/DDBJ databases">
        <authorList>
            <person name="Sun Q."/>
            <person name="Li D."/>
        </authorList>
    </citation>
    <scope>NUCLEOTIDE SEQUENCE [LARGE SCALE GENOMIC DNA]</scope>
    <source>
        <strain evidence="7 8">MSJ-40</strain>
    </source>
</reference>
<proteinExistence type="inferred from homology"/>
<evidence type="ECO:0000256" key="3">
    <source>
        <dbReference type="HAMAP-Rule" id="MF_00602"/>
    </source>
</evidence>
<dbReference type="PANTHER" id="PTHR11547:SF38">
    <property type="entry name" value="ARGININE KINASE 1-RELATED"/>
    <property type="match status" value="1"/>
</dbReference>
<dbReference type="PROSITE" id="PS51510">
    <property type="entry name" value="PHOSPHAGEN_KINASE_C"/>
    <property type="match status" value="1"/>
</dbReference>
<dbReference type="CDD" id="cd07930">
    <property type="entry name" value="bacterial_phosphagen_kinase"/>
    <property type="match status" value="1"/>
</dbReference>
<keyword evidence="3 4" id="KW-0418">Kinase</keyword>
<comment type="caution">
    <text evidence="7">The sequence shown here is derived from an EMBL/GenBank/DDBJ whole genome shotgun (WGS) entry which is preliminary data.</text>
</comment>
<feature type="short sequence motif" description="RDXXRA motif of the pArg binding pocket involved in allosteric regulation" evidence="3">
    <location>
        <begin position="326"/>
        <end position="331"/>
    </location>
</feature>
<feature type="binding site" evidence="3 4">
    <location>
        <position position="114"/>
    </location>
    <ligand>
        <name>ATP</name>
        <dbReference type="ChEBI" id="CHEBI:30616"/>
    </ligand>
</feature>
<keyword evidence="8" id="KW-1185">Reference proteome</keyword>
<dbReference type="EMBL" id="JAHLPM010000009">
    <property type="protein sequence ID" value="MBU5438684.1"/>
    <property type="molecule type" value="Genomic_DNA"/>
</dbReference>
<feature type="binding site" evidence="3 4">
    <location>
        <begin position="196"/>
        <end position="201"/>
    </location>
    <ligand>
        <name>ATP</name>
        <dbReference type="ChEBI" id="CHEBI:30616"/>
    </ligand>
</feature>
<dbReference type="NCBIfam" id="NF002194">
    <property type="entry name" value="PRK01059.1-4"/>
    <property type="match status" value="1"/>
</dbReference>
<keyword evidence="1 3" id="KW-0547">Nucleotide-binding</keyword>
<evidence type="ECO:0000313" key="7">
    <source>
        <dbReference type="EMBL" id="MBU5438684.1"/>
    </source>
</evidence>
<comment type="function">
    <text evidence="3">Catalyzes the specific phosphorylation of arginine residues in proteins.</text>
</comment>
<evidence type="ECO:0000256" key="2">
    <source>
        <dbReference type="ARBA" id="ARBA00022840"/>
    </source>
</evidence>
<comment type="catalytic activity">
    <reaction evidence="3">
        <text>L-arginyl-[protein] + ATP = N(omega)-phospho-L-arginyl-[protein] + ADP + H(+)</text>
        <dbReference type="Rhea" id="RHEA:43384"/>
        <dbReference type="Rhea" id="RHEA-COMP:10532"/>
        <dbReference type="Rhea" id="RHEA-COMP:10533"/>
        <dbReference type="ChEBI" id="CHEBI:15378"/>
        <dbReference type="ChEBI" id="CHEBI:29965"/>
        <dbReference type="ChEBI" id="CHEBI:30616"/>
        <dbReference type="ChEBI" id="CHEBI:83226"/>
        <dbReference type="ChEBI" id="CHEBI:456216"/>
        <dbReference type="EC" id="2.7.14.1"/>
    </reaction>
</comment>
<sequence>MIKWLEGPRKDEDVVVSTRIRVARNIENYKFPQYINLEESKELTDEILNGMKKISGDDNYRFIRINDLTPRERFVYIEEHLISPSLVQKVDKSSFLLRNDEKVTIMINEEDHIRIQVLMPGLNFEEGWQLCTQIDDLLEENLDYAFHERLGYLTSCPTNVGTGLRASVMVHLPCLVMTGHINAIVEALSKIGLTVRGIYGEGSETLGHLFQISNQTTLGEKEESIIKKLNNVIFQVVARERNIRKNLMEKKKVEMEDKIFRSFGLLKHSRLMSSKEAMGHLSNVKLGCEMGIINDVASKEILKLMVEIQPASIQANLNKEMTKEERDINRAQLIRNFL</sequence>
<evidence type="ECO:0000256" key="1">
    <source>
        <dbReference type="ARBA" id="ARBA00022741"/>
    </source>
</evidence>
<comment type="similarity">
    <text evidence="3 4 5">Belongs to the ATP:guanido phosphotransferase family.</text>
</comment>
<dbReference type="Pfam" id="PF00217">
    <property type="entry name" value="ATP-gua_Ptrans"/>
    <property type="match status" value="1"/>
</dbReference>
<feature type="binding site" evidence="3 4">
    <location>
        <begin position="17"/>
        <end position="21"/>
    </location>
    <ligand>
        <name>ATP</name>
        <dbReference type="ChEBI" id="CHEBI:30616"/>
    </ligand>
</feature>